<evidence type="ECO:0000256" key="1">
    <source>
        <dbReference type="SAM" id="MobiDB-lite"/>
    </source>
</evidence>
<feature type="region of interest" description="Disordered" evidence="1">
    <location>
        <begin position="73"/>
        <end position="95"/>
    </location>
</feature>
<gene>
    <name evidence="2" type="ORF">SAMN05192552_10502</name>
</gene>
<evidence type="ECO:0000313" key="2">
    <source>
        <dbReference type="EMBL" id="SDD79596.1"/>
    </source>
</evidence>
<evidence type="ECO:0000313" key="3">
    <source>
        <dbReference type="Proteomes" id="UP000324021"/>
    </source>
</evidence>
<dbReference type="AlphaFoldDB" id="A0A1G6XQK1"/>
<dbReference type="RefSeq" id="WP_149782592.1">
    <property type="nucleotide sequence ID" value="NZ_FMZP01000050.1"/>
</dbReference>
<organism evidence="2 3">
    <name type="scientific">Natrinema hispanicum</name>
    <dbReference type="NCBI Taxonomy" id="392421"/>
    <lineage>
        <taxon>Archaea</taxon>
        <taxon>Methanobacteriati</taxon>
        <taxon>Methanobacteriota</taxon>
        <taxon>Stenosarchaea group</taxon>
        <taxon>Halobacteria</taxon>
        <taxon>Halobacteriales</taxon>
        <taxon>Natrialbaceae</taxon>
        <taxon>Natrinema</taxon>
    </lineage>
</organism>
<reference evidence="2 3" key="1">
    <citation type="submission" date="2016-10" db="EMBL/GenBank/DDBJ databases">
        <authorList>
            <person name="Varghese N."/>
            <person name="Submissions S."/>
        </authorList>
    </citation>
    <scope>NUCLEOTIDE SEQUENCE [LARGE SCALE GENOMIC DNA]</scope>
    <source>
        <strain evidence="2 3">CDM_1</strain>
    </source>
</reference>
<dbReference type="Proteomes" id="UP000324021">
    <property type="component" value="Unassembled WGS sequence"/>
</dbReference>
<dbReference type="EMBL" id="FMZP01000050">
    <property type="protein sequence ID" value="SDD79596.1"/>
    <property type="molecule type" value="Genomic_DNA"/>
</dbReference>
<protein>
    <submittedName>
        <fullName evidence="2">Uncharacterized protein</fullName>
    </submittedName>
</protein>
<proteinExistence type="predicted"/>
<accession>A0A1G6XQK1</accession>
<name>A0A1G6XQK1_9EURY</name>
<sequence>MSDAIASNFANFAHQLVTHAADEIRNGPLYGERDGDVWTVWLVRDDDRPLYLDTVRPGLWPSAAELNAHLQQLAPLEASGDETDGGPTPSRGAFQ</sequence>